<organism evidence="2">
    <name type="scientific">Candidatus Enterococcus clewellii</name>
    <dbReference type="NCBI Taxonomy" id="1834193"/>
    <lineage>
        <taxon>Bacteria</taxon>
        <taxon>Bacillati</taxon>
        <taxon>Bacillota</taxon>
        <taxon>Bacilli</taxon>
        <taxon>Lactobacillales</taxon>
        <taxon>Enterococcaceae</taxon>
        <taxon>Enterococcus</taxon>
    </lineage>
</organism>
<accession>A0A242K2Q8</accession>
<dbReference type="InterPro" id="IPR029044">
    <property type="entry name" value="Nucleotide-diphossugar_trans"/>
</dbReference>
<reference evidence="3" key="3">
    <citation type="submission" date="2024-03" db="EMBL/GenBank/DDBJ databases">
        <title>The Genome Sequence of Enterococcus sp. DIV0242b.</title>
        <authorList>
            <consortium name="The Broad Institute Genomics Platform"/>
            <consortium name="The Broad Institute Microbial Omics Core"/>
            <consortium name="The Broad Institute Genomic Center for Infectious Diseases"/>
            <person name="Earl A."/>
            <person name="Manson A."/>
            <person name="Gilmore M."/>
            <person name="Schwartman J."/>
            <person name="Shea T."/>
            <person name="Abouelleil A."/>
            <person name="Cao P."/>
            <person name="Chapman S."/>
            <person name="Cusick C."/>
            <person name="Young S."/>
            <person name="Neafsey D."/>
            <person name="Nusbaum C."/>
            <person name="Birren B."/>
        </authorList>
    </citation>
    <scope>NUCLEOTIDE SEQUENCE</scope>
    <source>
        <strain evidence="3">9E7_DIV0242</strain>
    </source>
</reference>
<dbReference type="EMBL" id="NGMM01000006">
    <property type="protein sequence ID" value="OTP12878.1"/>
    <property type="molecule type" value="Genomic_DNA"/>
</dbReference>
<reference evidence="3" key="2">
    <citation type="submission" date="2017-05" db="EMBL/GenBank/DDBJ databases">
        <authorList>
            <consortium name="The Broad Institute Genomics Platform"/>
            <consortium name="The Broad Institute Genomic Center for Infectious Diseases"/>
            <person name="Earl A."/>
            <person name="Manson A."/>
            <person name="Schwartman J."/>
            <person name="Gilmore M."/>
            <person name="Abouelleil A."/>
            <person name="Cao P."/>
            <person name="Chapman S."/>
            <person name="Cusick C."/>
            <person name="Shea T."/>
            <person name="Young S."/>
            <person name="Neafsey D."/>
            <person name="Nusbaum C."/>
            <person name="Birren B."/>
        </authorList>
    </citation>
    <scope>NUCLEOTIDE SEQUENCE</scope>
    <source>
        <strain evidence="3">9E7_DIV0242</strain>
    </source>
</reference>
<gene>
    <name evidence="3" type="ORF">A5888_001503</name>
    <name evidence="2" type="ORF">A5888_003459</name>
</gene>
<dbReference type="Pfam" id="PF00535">
    <property type="entry name" value="Glycos_transf_2"/>
    <property type="match status" value="1"/>
</dbReference>
<name>A0A242K2Q8_9ENTE</name>
<dbReference type="EMBL" id="CP147247">
    <property type="protein sequence ID" value="WYJ89778.1"/>
    <property type="molecule type" value="Genomic_DNA"/>
</dbReference>
<dbReference type="GO" id="GO:0016758">
    <property type="term" value="F:hexosyltransferase activity"/>
    <property type="evidence" value="ECO:0007669"/>
    <property type="project" value="UniProtKB-ARBA"/>
</dbReference>
<protein>
    <recommendedName>
        <fullName evidence="1">Glycosyltransferase 2-like domain-containing protein</fullName>
    </recommendedName>
</protein>
<dbReference type="Gene3D" id="3.90.550.10">
    <property type="entry name" value="Spore Coat Polysaccharide Biosynthesis Protein SpsA, Chain A"/>
    <property type="match status" value="1"/>
</dbReference>
<evidence type="ECO:0000313" key="2">
    <source>
        <dbReference type="EMBL" id="OTP12878.1"/>
    </source>
</evidence>
<evidence type="ECO:0000259" key="1">
    <source>
        <dbReference type="Pfam" id="PF00535"/>
    </source>
</evidence>
<dbReference type="SUPFAM" id="SSF53448">
    <property type="entry name" value="Nucleotide-diphospho-sugar transferases"/>
    <property type="match status" value="1"/>
</dbReference>
<dbReference type="PANTHER" id="PTHR22916:SF3">
    <property type="entry name" value="UDP-GLCNAC:BETAGAL BETA-1,3-N-ACETYLGLUCOSAMINYLTRANSFERASE-LIKE PROTEIN 1"/>
    <property type="match status" value="1"/>
</dbReference>
<dbReference type="PANTHER" id="PTHR22916">
    <property type="entry name" value="GLYCOSYLTRANSFERASE"/>
    <property type="match status" value="1"/>
</dbReference>
<dbReference type="OrthoDB" id="9802649at2"/>
<feature type="domain" description="Glycosyltransferase 2-like" evidence="1">
    <location>
        <begin position="3"/>
        <end position="143"/>
    </location>
</feature>
<sequence length="237" mass="27302">MISVCIAVYNGEKYLAQQLDSILVQLDEQDEVILSDDGSDDGTLTILKNYAEKDARIYLIEGPRSGVIANFEQAIKEAQGDYIFLADQDDVWLPEKVAETLAFFERSPEIDVVVSDLVIVDEGLKMIRPSYFEYRKIKSGFWPNILRNSYIGAGMCFRGRMKEQILPIPRKVPMHDMWIGLLAEYAKSGSFLQKPLTYYRRHDENVSEIATSSSFIRQLNWRATLLYLLFKRIILKK</sequence>
<dbReference type="InterPro" id="IPR001173">
    <property type="entry name" value="Glyco_trans_2-like"/>
</dbReference>
<dbReference type="CDD" id="cd04196">
    <property type="entry name" value="GT_2_like_d"/>
    <property type="match status" value="1"/>
</dbReference>
<proteinExistence type="predicted"/>
<reference evidence="2" key="1">
    <citation type="submission" date="2017-05" db="EMBL/GenBank/DDBJ databases">
        <title>The Genome Sequence of Enterococcus sp. 9E7_DIV0242.</title>
        <authorList>
            <consortium name="The Broad Institute Genomics Platform"/>
            <consortium name="The Broad Institute Genomic Center for Infectious Diseases"/>
            <person name="Earl A."/>
            <person name="Manson A."/>
            <person name="Schwartman J."/>
            <person name="Gilmore M."/>
            <person name="Abouelleil A."/>
            <person name="Cao P."/>
            <person name="Chapman S."/>
            <person name="Cusick C."/>
            <person name="Shea T."/>
            <person name="Young S."/>
            <person name="Neafsey D."/>
            <person name="Nusbaum C."/>
            <person name="Birren B."/>
        </authorList>
    </citation>
    <scope>NUCLEOTIDE SEQUENCE [LARGE SCALE GENOMIC DNA]</scope>
    <source>
        <strain evidence="2">9E7_DIV0242</strain>
    </source>
</reference>
<keyword evidence="4" id="KW-1185">Reference proteome</keyword>
<evidence type="ECO:0000313" key="3">
    <source>
        <dbReference type="EMBL" id="WYJ89778.1"/>
    </source>
</evidence>
<dbReference type="Proteomes" id="UP000195141">
    <property type="component" value="Chromosome"/>
</dbReference>
<dbReference type="AlphaFoldDB" id="A0A242K2Q8"/>
<evidence type="ECO:0000313" key="4">
    <source>
        <dbReference type="Proteomes" id="UP000195141"/>
    </source>
</evidence>
<dbReference type="RefSeq" id="WP_086350447.1">
    <property type="nucleotide sequence ID" value="NZ_CP147247.1"/>
</dbReference>